<evidence type="ECO:0000256" key="2">
    <source>
        <dbReference type="ARBA" id="ARBA00009975"/>
    </source>
</evidence>
<dbReference type="PRINTS" id="PR00079">
    <property type="entry name" value="G6PDHDRGNASE"/>
</dbReference>
<dbReference type="GO" id="GO:0009051">
    <property type="term" value="P:pentose-phosphate shunt, oxidative branch"/>
    <property type="evidence" value="ECO:0007669"/>
    <property type="project" value="TreeGrafter"/>
</dbReference>
<reference evidence="9" key="1">
    <citation type="journal article" date="2014" name="Front. Microbiol.">
        <title>High frequency of phylogenetically diverse reductive dehalogenase-homologous genes in deep subseafloor sedimentary metagenomes.</title>
        <authorList>
            <person name="Kawai M."/>
            <person name="Futagami T."/>
            <person name="Toyoda A."/>
            <person name="Takaki Y."/>
            <person name="Nishi S."/>
            <person name="Hori S."/>
            <person name="Arai W."/>
            <person name="Tsubouchi T."/>
            <person name="Morono Y."/>
            <person name="Uchiyama I."/>
            <person name="Ito T."/>
            <person name="Fujiyama A."/>
            <person name="Inagaki F."/>
            <person name="Takami H."/>
        </authorList>
    </citation>
    <scope>NUCLEOTIDE SEQUENCE</scope>
    <source>
        <strain evidence="9">Expedition CK06-06</strain>
    </source>
</reference>
<dbReference type="Gene3D" id="3.40.50.720">
    <property type="entry name" value="NAD(P)-binding Rossmann-like Domain"/>
    <property type="match status" value="1"/>
</dbReference>
<dbReference type="GO" id="GO:0050661">
    <property type="term" value="F:NADP binding"/>
    <property type="evidence" value="ECO:0007669"/>
    <property type="project" value="InterPro"/>
</dbReference>
<dbReference type="GO" id="GO:0006006">
    <property type="term" value="P:glucose metabolic process"/>
    <property type="evidence" value="ECO:0007669"/>
    <property type="project" value="UniProtKB-KW"/>
</dbReference>
<dbReference type="Pfam" id="PF02781">
    <property type="entry name" value="G6PD_C"/>
    <property type="match status" value="1"/>
</dbReference>
<keyword evidence="3" id="KW-0313">Glucose metabolism</keyword>
<dbReference type="InterPro" id="IPR001282">
    <property type="entry name" value="G6P_DH"/>
</dbReference>
<dbReference type="InterPro" id="IPR022674">
    <property type="entry name" value="G6P_DH_NAD-bd"/>
</dbReference>
<evidence type="ECO:0000259" key="8">
    <source>
        <dbReference type="Pfam" id="PF02781"/>
    </source>
</evidence>
<dbReference type="EMBL" id="BARS01043303">
    <property type="protein sequence ID" value="GAG38222.1"/>
    <property type="molecule type" value="Genomic_DNA"/>
</dbReference>
<dbReference type="PANTHER" id="PTHR23429">
    <property type="entry name" value="GLUCOSE-6-PHOSPHATE 1-DEHYDROGENASE G6PD"/>
    <property type="match status" value="1"/>
</dbReference>
<dbReference type="InterPro" id="IPR019796">
    <property type="entry name" value="G6P_DH_AS"/>
</dbReference>
<evidence type="ECO:0000256" key="5">
    <source>
        <dbReference type="ARBA" id="ARBA00023002"/>
    </source>
</evidence>
<keyword evidence="6" id="KW-0119">Carbohydrate metabolism</keyword>
<dbReference type="SUPFAM" id="SSF55347">
    <property type="entry name" value="Glyceraldehyde-3-phosphate dehydrogenase-like, C-terminal domain"/>
    <property type="match status" value="1"/>
</dbReference>
<dbReference type="GO" id="GO:0004345">
    <property type="term" value="F:glucose-6-phosphate dehydrogenase activity"/>
    <property type="evidence" value="ECO:0007669"/>
    <property type="project" value="InterPro"/>
</dbReference>
<dbReference type="UniPathway" id="UPA00115"/>
<dbReference type="SUPFAM" id="SSF51735">
    <property type="entry name" value="NAD(P)-binding Rossmann-fold domains"/>
    <property type="match status" value="1"/>
</dbReference>
<name>X0XSA7_9ZZZZ</name>
<keyword evidence="5" id="KW-0560">Oxidoreductase</keyword>
<evidence type="ECO:0000256" key="1">
    <source>
        <dbReference type="ARBA" id="ARBA00004937"/>
    </source>
</evidence>
<evidence type="ECO:0000259" key="7">
    <source>
        <dbReference type="Pfam" id="PF00479"/>
    </source>
</evidence>
<dbReference type="Gene3D" id="3.30.360.10">
    <property type="entry name" value="Dihydrodipicolinate Reductase, domain 2"/>
    <property type="match status" value="1"/>
</dbReference>
<proteinExistence type="inferred from homology"/>
<evidence type="ECO:0000256" key="4">
    <source>
        <dbReference type="ARBA" id="ARBA00022857"/>
    </source>
</evidence>
<organism evidence="9">
    <name type="scientific">marine sediment metagenome</name>
    <dbReference type="NCBI Taxonomy" id="412755"/>
    <lineage>
        <taxon>unclassified sequences</taxon>
        <taxon>metagenomes</taxon>
        <taxon>ecological metagenomes</taxon>
    </lineage>
</organism>
<feature type="non-terminal residue" evidence="9">
    <location>
        <position position="179"/>
    </location>
</feature>
<keyword evidence="4" id="KW-0521">NADP</keyword>
<sequence>MFEKPFGHDLITAQELNRSVHGVFDESQVLRIDHYLGKETVQNILALRFANAIFEPLWNRDYIDHIQITVAESLGVEHRAGYYDQTGVLRDIVQNHLLQLLSLVAMEPPSSPSAKALRDEKVKLLEAARPIASDDVVLGQYSGYRDEENVATDSRTPTYAALRLFIENWRWRGVPFYLR</sequence>
<protein>
    <recommendedName>
        <fullName evidence="10">Glucose-6-phosphate dehydrogenase C-terminal domain-containing protein</fullName>
    </recommendedName>
</protein>
<evidence type="ECO:0000256" key="3">
    <source>
        <dbReference type="ARBA" id="ARBA00022526"/>
    </source>
</evidence>
<accession>X0XSA7</accession>
<dbReference type="Pfam" id="PF00479">
    <property type="entry name" value="G6PD_N"/>
    <property type="match status" value="1"/>
</dbReference>
<dbReference type="GO" id="GO:0005829">
    <property type="term" value="C:cytosol"/>
    <property type="evidence" value="ECO:0007669"/>
    <property type="project" value="TreeGrafter"/>
</dbReference>
<comment type="similarity">
    <text evidence="2">Belongs to the glucose-6-phosphate dehydrogenase family.</text>
</comment>
<feature type="domain" description="Glucose-6-phosphate dehydrogenase NAD-binding" evidence="7">
    <location>
        <begin position="2"/>
        <end position="43"/>
    </location>
</feature>
<evidence type="ECO:0000313" key="9">
    <source>
        <dbReference type="EMBL" id="GAG38222.1"/>
    </source>
</evidence>
<evidence type="ECO:0008006" key="10">
    <source>
        <dbReference type="Google" id="ProtNLM"/>
    </source>
</evidence>
<dbReference type="InterPro" id="IPR036291">
    <property type="entry name" value="NAD(P)-bd_dom_sf"/>
</dbReference>
<gene>
    <name evidence="9" type="ORF">S01H1_65583</name>
</gene>
<dbReference type="PROSITE" id="PS00069">
    <property type="entry name" value="G6P_DEHYDROGENASE"/>
    <property type="match status" value="1"/>
</dbReference>
<dbReference type="PANTHER" id="PTHR23429:SF0">
    <property type="entry name" value="GLUCOSE-6-PHOSPHATE 1-DEHYDROGENASE"/>
    <property type="match status" value="1"/>
</dbReference>
<feature type="domain" description="Glucose-6-phosphate dehydrogenase C-terminal" evidence="8">
    <location>
        <begin position="45"/>
        <end position="179"/>
    </location>
</feature>
<comment type="caution">
    <text evidence="9">The sequence shown here is derived from an EMBL/GenBank/DDBJ whole genome shotgun (WGS) entry which is preliminary data.</text>
</comment>
<evidence type="ECO:0000256" key="6">
    <source>
        <dbReference type="ARBA" id="ARBA00023277"/>
    </source>
</evidence>
<dbReference type="AlphaFoldDB" id="X0XSA7"/>
<comment type="pathway">
    <text evidence="1">Carbohydrate degradation; pentose phosphate pathway; D-ribulose 5-phosphate from D-glucose 6-phosphate (oxidative stage): step 1/3.</text>
</comment>
<dbReference type="InterPro" id="IPR022675">
    <property type="entry name" value="G6P_DH_C"/>
</dbReference>